<dbReference type="InterPro" id="IPR010497">
    <property type="entry name" value="Epoxide_hydro_N"/>
</dbReference>
<dbReference type="PANTHER" id="PTHR21661:SF16">
    <property type="entry name" value="EPOXIDE HYDROLASE"/>
    <property type="match status" value="1"/>
</dbReference>
<dbReference type="Proteomes" id="UP000005239">
    <property type="component" value="Unassembled WGS sequence"/>
</dbReference>
<organism evidence="4 5">
    <name type="scientific">Pristionchus pacificus</name>
    <name type="common">Parasitic nematode worm</name>
    <dbReference type="NCBI Taxonomy" id="54126"/>
    <lineage>
        <taxon>Eukaryota</taxon>
        <taxon>Metazoa</taxon>
        <taxon>Ecdysozoa</taxon>
        <taxon>Nematoda</taxon>
        <taxon>Chromadorea</taxon>
        <taxon>Rhabditida</taxon>
        <taxon>Rhabditina</taxon>
        <taxon>Diplogasteromorpha</taxon>
        <taxon>Diplogasteroidea</taxon>
        <taxon>Neodiplogasteridae</taxon>
        <taxon>Pristionchus</taxon>
    </lineage>
</organism>
<evidence type="ECO:0000256" key="2">
    <source>
        <dbReference type="ARBA" id="ARBA00022801"/>
    </source>
</evidence>
<evidence type="ECO:0000313" key="4">
    <source>
        <dbReference type="EnsemblMetazoa" id="PPA06680.1"/>
    </source>
</evidence>
<accession>A0A8R1YB15</accession>
<dbReference type="Gene3D" id="3.40.50.1820">
    <property type="entry name" value="alpha/beta hydrolase"/>
    <property type="match status" value="1"/>
</dbReference>
<dbReference type="OrthoDB" id="7130006at2759"/>
<reference evidence="5" key="1">
    <citation type="journal article" date="2008" name="Nat. Genet.">
        <title>The Pristionchus pacificus genome provides a unique perspective on nematode lifestyle and parasitism.</title>
        <authorList>
            <person name="Dieterich C."/>
            <person name="Clifton S.W."/>
            <person name="Schuster L.N."/>
            <person name="Chinwalla A."/>
            <person name="Delehaunty K."/>
            <person name="Dinkelacker I."/>
            <person name="Fulton L."/>
            <person name="Fulton R."/>
            <person name="Godfrey J."/>
            <person name="Minx P."/>
            <person name="Mitreva M."/>
            <person name="Roeseler W."/>
            <person name="Tian H."/>
            <person name="Witte H."/>
            <person name="Yang S.P."/>
            <person name="Wilson R.K."/>
            <person name="Sommer R.J."/>
        </authorList>
    </citation>
    <scope>NUCLEOTIDE SEQUENCE [LARGE SCALE GENOMIC DNA]</scope>
    <source>
        <strain evidence="5">PS312</strain>
    </source>
</reference>
<keyword evidence="2" id="KW-0378">Hydrolase</keyword>
<evidence type="ECO:0000256" key="1">
    <source>
        <dbReference type="ARBA" id="ARBA00010088"/>
    </source>
</evidence>
<proteinExistence type="inferred from homology"/>
<dbReference type="PANTHER" id="PTHR21661">
    <property type="entry name" value="EPOXIDE HYDROLASE 1-RELATED"/>
    <property type="match status" value="1"/>
</dbReference>
<feature type="domain" description="Epoxide hydrolase N-terminal" evidence="3">
    <location>
        <begin position="80"/>
        <end position="145"/>
    </location>
</feature>
<dbReference type="EnsemblMetazoa" id="PPA06680.1">
    <property type="protein sequence ID" value="PPA06680.1"/>
    <property type="gene ID" value="WBGene00096234"/>
</dbReference>
<evidence type="ECO:0000259" key="3">
    <source>
        <dbReference type="Pfam" id="PF06441"/>
    </source>
</evidence>
<dbReference type="AlphaFoldDB" id="A0A2A6CCX0"/>
<dbReference type="Pfam" id="PF06441">
    <property type="entry name" value="EHN"/>
    <property type="match status" value="1"/>
</dbReference>
<dbReference type="GO" id="GO:0004301">
    <property type="term" value="F:epoxide hydrolase activity"/>
    <property type="evidence" value="ECO:0000318"/>
    <property type="project" value="GO_Central"/>
</dbReference>
<reference evidence="4" key="2">
    <citation type="submission" date="2022-06" db="UniProtKB">
        <authorList>
            <consortium name="EnsemblMetazoa"/>
        </authorList>
    </citation>
    <scope>IDENTIFICATION</scope>
    <source>
        <strain evidence="4">PS312</strain>
    </source>
</reference>
<comment type="similarity">
    <text evidence="1">Belongs to the peptidase S33 family.</text>
</comment>
<dbReference type="SUPFAM" id="SSF53474">
    <property type="entry name" value="alpha/beta-Hydrolases"/>
    <property type="match status" value="1"/>
</dbReference>
<dbReference type="GO" id="GO:0097176">
    <property type="term" value="P:epoxide metabolic process"/>
    <property type="evidence" value="ECO:0000318"/>
    <property type="project" value="GO_Central"/>
</dbReference>
<accession>A0A2A6CCX0</accession>
<sequence length="407" mass="46687">MAWYSLLILSTIPVFFYLYLYIPIEIEPPEIDKDGFFGMGDSIKDDETIDPFTIKFITQVKEMTRFAFGSIEKFEEDSFERRIASNLAKFNWDQHAHFINSFSHYTTEIEGLSIHFVHISLDYDKKVNRIPILLLPSSFSSFWNFFKLFPILSNPSRHGFEFGLKDPLVFDVIIPSYPMTLFSHPSLHNSIDKVSVSRILNKLMTKRLSYSKYFVYGDGGIGSEIASIISTVFPSDISGLIIHDPIMSMEGIKRQLQLYLLPSDSIQTQIDHCVSFPPPLNDLTFTTTLKYLIERWRDSSQSIDLDREVTLDEITTSFSLFILTKSLESHINLLTAPIPSSILEATTFVPTFVISSRNNKCHIPRSLLNHKFLNLTRYDEISRGGILFSLSKSTEIAQKIFSFVEVC</sequence>
<protein>
    <submittedName>
        <fullName evidence="4">EHN domain-containing protein</fullName>
    </submittedName>
</protein>
<dbReference type="InterPro" id="IPR029058">
    <property type="entry name" value="AB_hydrolase_fold"/>
</dbReference>
<gene>
    <name evidence="4" type="primary">WBGene00096234</name>
</gene>
<keyword evidence="5" id="KW-1185">Reference proteome</keyword>
<name>A0A2A6CCX0_PRIPA</name>
<evidence type="ECO:0000313" key="5">
    <source>
        <dbReference type="Proteomes" id="UP000005239"/>
    </source>
</evidence>